<evidence type="ECO:0000259" key="5">
    <source>
        <dbReference type="Pfam" id="PF01420"/>
    </source>
</evidence>
<comment type="similarity">
    <text evidence="1">Belongs to the type-I restriction system S methylase family.</text>
</comment>
<evidence type="ECO:0000256" key="3">
    <source>
        <dbReference type="ARBA" id="ARBA00023125"/>
    </source>
</evidence>
<dbReference type="Gene3D" id="3.90.220.20">
    <property type="entry name" value="DNA methylase specificity domains"/>
    <property type="match status" value="2"/>
</dbReference>
<evidence type="ECO:0000256" key="4">
    <source>
        <dbReference type="ARBA" id="ARBA00038652"/>
    </source>
</evidence>
<dbReference type="EC" id="3.1.21.3" evidence="6"/>
<keyword evidence="7" id="KW-1185">Reference proteome</keyword>
<keyword evidence="2" id="KW-0680">Restriction system</keyword>
<dbReference type="RefSeq" id="WP_179502416.1">
    <property type="nucleotide sequence ID" value="NZ_JACCAA010000001.1"/>
</dbReference>
<protein>
    <submittedName>
        <fullName evidence="6">Type I restriction enzyme S subunit</fullName>
        <ecNumber evidence="6">3.1.21.3</ecNumber>
    </submittedName>
</protein>
<dbReference type="GO" id="GO:0003677">
    <property type="term" value="F:DNA binding"/>
    <property type="evidence" value="ECO:0007669"/>
    <property type="project" value="UniProtKB-KW"/>
</dbReference>
<evidence type="ECO:0000256" key="1">
    <source>
        <dbReference type="ARBA" id="ARBA00010923"/>
    </source>
</evidence>
<proteinExistence type="inferred from homology"/>
<dbReference type="InterPro" id="IPR051212">
    <property type="entry name" value="Type-I_RE_S_subunit"/>
</dbReference>
<dbReference type="InterPro" id="IPR000055">
    <property type="entry name" value="Restrct_endonuc_typeI_TRD"/>
</dbReference>
<evidence type="ECO:0000313" key="7">
    <source>
        <dbReference type="Proteomes" id="UP000540656"/>
    </source>
</evidence>
<dbReference type="AlphaFoldDB" id="A0A7Y9S3H0"/>
<keyword evidence="6" id="KW-0378">Hydrolase</keyword>
<evidence type="ECO:0000256" key="2">
    <source>
        <dbReference type="ARBA" id="ARBA00022747"/>
    </source>
</evidence>
<dbReference type="PANTHER" id="PTHR43140">
    <property type="entry name" value="TYPE-1 RESTRICTION ENZYME ECOKI SPECIFICITY PROTEIN"/>
    <property type="match status" value="1"/>
</dbReference>
<dbReference type="EMBL" id="JACCAA010000001">
    <property type="protein sequence ID" value="NYG59358.1"/>
    <property type="molecule type" value="Genomic_DNA"/>
</dbReference>
<dbReference type="InterPro" id="IPR044946">
    <property type="entry name" value="Restrct_endonuc_typeI_TRD_sf"/>
</dbReference>
<reference evidence="6 7" key="1">
    <citation type="submission" date="2020-07" db="EMBL/GenBank/DDBJ databases">
        <title>Sequencing the genomes of 1000 actinobacteria strains.</title>
        <authorList>
            <person name="Klenk H.-P."/>
        </authorList>
    </citation>
    <scope>NUCLEOTIDE SEQUENCE [LARGE SCALE GENOMIC DNA]</scope>
    <source>
        <strain evidence="6 7">DSM 23819</strain>
    </source>
</reference>
<name>A0A7Y9S3H0_9ACTN</name>
<comment type="subunit">
    <text evidence="4">The methyltransferase is composed of M and S polypeptides.</text>
</comment>
<dbReference type="GO" id="GO:0009307">
    <property type="term" value="P:DNA restriction-modification system"/>
    <property type="evidence" value="ECO:0007669"/>
    <property type="project" value="UniProtKB-KW"/>
</dbReference>
<feature type="domain" description="Type I restriction modification DNA specificity" evidence="5">
    <location>
        <begin position="42"/>
        <end position="133"/>
    </location>
</feature>
<sequence>MDRIIAMEHMDPGELKIGRWGSTEDGTTFTRRVKPGQTLFGKRRAYQRKVAYAEFDAVCSGDIYTFEADETQMLGEFLPFLVQSNEFFDHALDTSAGSLSPRTNWRDLADFEFDLPPLDEQKRIGDLLWAIENHHLGLRVHVETASVALRIARARFVDDPAFEAVRASEAFEFSTGVRRTPGRAAGAHMTRYLRSANVGYGTLDLSDVQQMNYEPDEQERFRLRPGDVLVSEGSASASAVGMPARWADELPGPICFQMTLLRLRAVFGVCVPGFVFHWCMWAYESGAFLEVAGGTNIKHISALRSSQMPVRLPSLDEQQERVDRLEAMTSAVAALRDEAERLNVVRGALLTHTFGSD</sequence>
<dbReference type="Proteomes" id="UP000540656">
    <property type="component" value="Unassembled WGS sequence"/>
</dbReference>
<gene>
    <name evidence="6" type="ORF">BJ980_002281</name>
</gene>
<organism evidence="6 7">
    <name type="scientific">Nocardioides daedukensis</name>
    <dbReference type="NCBI Taxonomy" id="634462"/>
    <lineage>
        <taxon>Bacteria</taxon>
        <taxon>Bacillati</taxon>
        <taxon>Actinomycetota</taxon>
        <taxon>Actinomycetes</taxon>
        <taxon>Propionibacteriales</taxon>
        <taxon>Nocardioidaceae</taxon>
        <taxon>Nocardioides</taxon>
    </lineage>
</organism>
<comment type="caution">
    <text evidence="6">The sequence shown here is derived from an EMBL/GenBank/DDBJ whole genome shotgun (WGS) entry which is preliminary data.</text>
</comment>
<dbReference type="SUPFAM" id="SSF116734">
    <property type="entry name" value="DNA methylase specificity domain"/>
    <property type="match status" value="2"/>
</dbReference>
<dbReference type="Pfam" id="PF01420">
    <property type="entry name" value="Methylase_S"/>
    <property type="match status" value="1"/>
</dbReference>
<keyword evidence="3" id="KW-0238">DNA-binding</keyword>
<dbReference type="PANTHER" id="PTHR43140:SF1">
    <property type="entry name" value="TYPE I RESTRICTION ENZYME ECOKI SPECIFICITY SUBUNIT"/>
    <property type="match status" value="1"/>
</dbReference>
<dbReference type="GO" id="GO:0009035">
    <property type="term" value="F:type I site-specific deoxyribonuclease activity"/>
    <property type="evidence" value="ECO:0007669"/>
    <property type="project" value="UniProtKB-EC"/>
</dbReference>
<accession>A0A7Y9S3H0</accession>
<evidence type="ECO:0000313" key="6">
    <source>
        <dbReference type="EMBL" id="NYG59358.1"/>
    </source>
</evidence>